<feature type="chain" id="PRO_5016405194" evidence="2">
    <location>
        <begin position="21"/>
        <end position="202"/>
    </location>
</feature>
<evidence type="ECO:0000313" key="5">
    <source>
        <dbReference type="Proteomes" id="UP000249725"/>
    </source>
</evidence>
<reference evidence="5" key="1">
    <citation type="submission" date="2018-05" db="EMBL/GenBank/DDBJ databases">
        <authorList>
            <person name="Li X."/>
        </authorList>
    </citation>
    <scope>NUCLEOTIDE SEQUENCE [LARGE SCALE GENOMIC DNA]</scope>
    <source>
        <strain evidence="5">YIM 73061</strain>
    </source>
</reference>
<keyword evidence="2" id="KW-0732">Signal</keyword>
<organism evidence="4 5">
    <name type="scientific">Phenylobacterium deserti</name>
    <dbReference type="NCBI Taxonomy" id="1914756"/>
    <lineage>
        <taxon>Bacteria</taxon>
        <taxon>Pseudomonadati</taxon>
        <taxon>Pseudomonadota</taxon>
        <taxon>Alphaproteobacteria</taxon>
        <taxon>Caulobacterales</taxon>
        <taxon>Caulobacteraceae</taxon>
        <taxon>Phenylobacterium</taxon>
    </lineage>
</organism>
<gene>
    <name evidence="4" type="ORF">DJ018_01820</name>
</gene>
<evidence type="ECO:0000256" key="2">
    <source>
        <dbReference type="SAM" id="SignalP"/>
    </source>
</evidence>
<dbReference type="InterPro" id="IPR012336">
    <property type="entry name" value="Thioredoxin-like_fold"/>
</dbReference>
<evidence type="ECO:0000259" key="3">
    <source>
        <dbReference type="Pfam" id="PF13462"/>
    </source>
</evidence>
<dbReference type="RefSeq" id="WP_111513090.1">
    <property type="nucleotide sequence ID" value="NZ_QFYR01000001.1"/>
</dbReference>
<comment type="caution">
    <text evidence="4">The sequence shown here is derived from an EMBL/GenBank/DDBJ whole genome shotgun (WGS) entry which is preliminary data.</text>
</comment>
<dbReference type="AlphaFoldDB" id="A0A328AQA3"/>
<sequence length="202" mass="21388">MISRRLLVAAAAMVGGLALAGCSKGGAGPAEGDMTLGSANAPVKFVEYASVSCSHCATFNNEVFPQFKAKYIDTGKVQYTLKEFLTPPENVAAAGFLTARCAGKDKYFNVVDAIFQNQNEMFQTGDVRGVLLRIAQSAGLTEQQFNACINDETAIKELDERVKRHIKDGITGTPTFMVNGKQVAVGEISMAQIDAAVAAAGK</sequence>
<dbReference type="PROSITE" id="PS51257">
    <property type="entry name" value="PROKAR_LIPOPROTEIN"/>
    <property type="match status" value="1"/>
</dbReference>
<dbReference type="EMBL" id="QFYR01000001">
    <property type="protein sequence ID" value="RAK56739.1"/>
    <property type="molecule type" value="Genomic_DNA"/>
</dbReference>
<evidence type="ECO:0000256" key="1">
    <source>
        <dbReference type="ARBA" id="ARBA00005791"/>
    </source>
</evidence>
<name>A0A328AQA3_9CAUL</name>
<dbReference type="Proteomes" id="UP000249725">
    <property type="component" value="Unassembled WGS sequence"/>
</dbReference>
<proteinExistence type="inferred from homology"/>
<keyword evidence="5" id="KW-1185">Reference proteome</keyword>
<dbReference type="PANTHER" id="PTHR13887:SF56">
    <property type="entry name" value="THIOREDOXIN-LIKE REDUCTASE RV2466C"/>
    <property type="match status" value="1"/>
</dbReference>
<comment type="similarity">
    <text evidence="1">Belongs to the thioredoxin family. DsbA subfamily.</text>
</comment>
<dbReference type="Gene3D" id="3.40.30.10">
    <property type="entry name" value="Glutaredoxin"/>
    <property type="match status" value="1"/>
</dbReference>
<dbReference type="PANTHER" id="PTHR13887">
    <property type="entry name" value="GLUTATHIONE S-TRANSFERASE KAPPA"/>
    <property type="match status" value="1"/>
</dbReference>
<feature type="signal peptide" evidence="2">
    <location>
        <begin position="1"/>
        <end position="20"/>
    </location>
</feature>
<evidence type="ECO:0000313" key="4">
    <source>
        <dbReference type="EMBL" id="RAK56739.1"/>
    </source>
</evidence>
<dbReference type="InterPro" id="IPR036249">
    <property type="entry name" value="Thioredoxin-like_sf"/>
</dbReference>
<protein>
    <submittedName>
        <fullName evidence="4">DsbA family protein</fullName>
    </submittedName>
</protein>
<dbReference type="OrthoDB" id="8478320at2"/>
<dbReference type="Pfam" id="PF13462">
    <property type="entry name" value="Thioredoxin_4"/>
    <property type="match status" value="1"/>
</dbReference>
<dbReference type="SUPFAM" id="SSF52833">
    <property type="entry name" value="Thioredoxin-like"/>
    <property type="match status" value="1"/>
</dbReference>
<feature type="domain" description="Thioredoxin-like fold" evidence="3">
    <location>
        <begin position="31"/>
        <end position="195"/>
    </location>
</feature>
<accession>A0A328AQA3</accession>